<dbReference type="AlphaFoldDB" id="A0AAN8WYN3"/>
<evidence type="ECO:0000313" key="1">
    <source>
        <dbReference type="EMBL" id="KAK7074761.1"/>
    </source>
</evidence>
<gene>
    <name evidence="1" type="ORF">SK128_008586</name>
</gene>
<sequence>MEVAKMRMVRWMLGVTRRDRFRNEKIRGTAKVTQVLKKLIIISVTTTRDLCGKNL</sequence>
<keyword evidence="2" id="KW-1185">Reference proteome</keyword>
<proteinExistence type="predicted"/>
<name>A0AAN8WYN3_HALRR</name>
<evidence type="ECO:0000313" key="2">
    <source>
        <dbReference type="Proteomes" id="UP001381693"/>
    </source>
</evidence>
<reference evidence="1 2" key="1">
    <citation type="submission" date="2023-11" db="EMBL/GenBank/DDBJ databases">
        <title>Halocaridina rubra genome assembly.</title>
        <authorList>
            <person name="Smith C."/>
        </authorList>
    </citation>
    <scope>NUCLEOTIDE SEQUENCE [LARGE SCALE GENOMIC DNA]</scope>
    <source>
        <strain evidence="1">EP-1</strain>
        <tissue evidence="1">Whole</tissue>
    </source>
</reference>
<accession>A0AAN8WYN3</accession>
<dbReference type="Proteomes" id="UP001381693">
    <property type="component" value="Unassembled WGS sequence"/>
</dbReference>
<dbReference type="EMBL" id="JAXCGZ010011465">
    <property type="protein sequence ID" value="KAK7074761.1"/>
    <property type="molecule type" value="Genomic_DNA"/>
</dbReference>
<protein>
    <submittedName>
        <fullName evidence="1">Uncharacterized protein</fullName>
    </submittedName>
</protein>
<comment type="caution">
    <text evidence="1">The sequence shown here is derived from an EMBL/GenBank/DDBJ whole genome shotgun (WGS) entry which is preliminary data.</text>
</comment>
<organism evidence="1 2">
    <name type="scientific">Halocaridina rubra</name>
    <name type="common">Hawaiian red shrimp</name>
    <dbReference type="NCBI Taxonomy" id="373956"/>
    <lineage>
        <taxon>Eukaryota</taxon>
        <taxon>Metazoa</taxon>
        <taxon>Ecdysozoa</taxon>
        <taxon>Arthropoda</taxon>
        <taxon>Crustacea</taxon>
        <taxon>Multicrustacea</taxon>
        <taxon>Malacostraca</taxon>
        <taxon>Eumalacostraca</taxon>
        <taxon>Eucarida</taxon>
        <taxon>Decapoda</taxon>
        <taxon>Pleocyemata</taxon>
        <taxon>Caridea</taxon>
        <taxon>Atyoidea</taxon>
        <taxon>Atyidae</taxon>
        <taxon>Halocaridina</taxon>
    </lineage>
</organism>